<dbReference type="Pfam" id="PF21983">
    <property type="entry name" value="NikA-like"/>
    <property type="match status" value="1"/>
</dbReference>
<dbReference type="InterPro" id="IPR053842">
    <property type="entry name" value="NikA-like"/>
</dbReference>
<proteinExistence type="predicted"/>
<reference evidence="1 2" key="1">
    <citation type="journal article" date="2021" name="ISME Commun">
        <title>Automated analysis of genomic sequences facilitates high-throughput and comprehensive description of bacteria.</title>
        <authorList>
            <person name="Hitch T.C.A."/>
        </authorList>
    </citation>
    <scope>NUCLEOTIDE SEQUENCE [LARGE SCALE GENOMIC DNA]</scope>
    <source>
        <strain evidence="1 2">Sanger_03</strain>
    </source>
</reference>
<sequence>MARPKKEPEITYTHHINLRLTDVQYEIISENARRVELSLSEYIRRQLMKGKVIAKYELVADLPELKKLIFEFGKIGNNLNQIARHFNTGGIHSLEMRKAIGQGLSDIFRMK</sequence>
<keyword evidence="2" id="KW-1185">Reference proteome</keyword>
<organism evidence="1 2">
    <name type="scientific">Dorea acetigenes</name>
    <dbReference type="NCBI Taxonomy" id="2981787"/>
    <lineage>
        <taxon>Bacteria</taxon>
        <taxon>Bacillati</taxon>
        <taxon>Bacillota</taxon>
        <taxon>Clostridia</taxon>
        <taxon>Lachnospirales</taxon>
        <taxon>Lachnospiraceae</taxon>
        <taxon>Dorea</taxon>
    </lineage>
</organism>
<dbReference type="EMBL" id="JAOQJU010000003">
    <property type="protein sequence ID" value="MCU6686005.1"/>
    <property type="molecule type" value="Genomic_DNA"/>
</dbReference>
<dbReference type="RefSeq" id="WP_158368965.1">
    <property type="nucleotide sequence ID" value="NZ_JAOQJU010000003.1"/>
</dbReference>
<evidence type="ECO:0000313" key="1">
    <source>
        <dbReference type="EMBL" id="MCU6686005.1"/>
    </source>
</evidence>
<gene>
    <name evidence="1" type="ORF">OCV99_05435</name>
</gene>
<protein>
    <submittedName>
        <fullName evidence="1">MobC family plasmid mobilization relaxosome protein</fullName>
    </submittedName>
</protein>
<accession>A0ABT2RKS0</accession>
<name>A0ABT2RKS0_9FIRM</name>
<evidence type="ECO:0000313" key="2">
    <source>
        <dbReference type="Proteomes" id="UP001652431"/>
    </source>
</evidence>
<comment type="caution">
    <text evidence="1">The sequence shown here is derived from an EMBL/GenBank/DDBJ whole genome shotgun (WGS) entry which is preliminary data.</text>
</comment>
<dbReference type="Proteomes" id="UP001652431">
    <property type="component" value="Unassembled WGS sequence"/>
</dbReference>